<dbReference type="InterPro" id="IPR013767">
    <property type="entry name" value="PAS_fold"/>
</dbReference>
<feature type="domain" description="PAS" evidence="4">
    <location>
        <begin position="293"/>
        <end position="363"/>
    </location>
</feature>
<evidence type="ECO:0000256" key="3">
    <source>
        <dbReference type="SAM" id="Coils"/>
    </source>
</evidence>
<dbReference type="GO" id="GO:0003924">
    <property type="term" value="F:GTPase activity"/>
    <property type="evidence" value="ECO:0007669"/>
    <property type="project" value="InterPro"/>
</dbReference>
<feature type="coiled-coil region" evidence="3">
    <location>
        <begin position="262"/>
        <end position="293"/>
    </location>
</feature>
<organism evidence="5 6">
    <name type="scientific">Thermotomaculum hydrothermale</name>
    <dbReference type="NCBI Taxonomy" id="981385"/>
    <lineage>
        <taxon>Bacteria</taxon>
        <taxon>Pseudomonadati</taxon>
        <taxon>Acidobacteriota</taxon>
        <taxon>Holophagae</taxon>
        <taxon>Thermotomaculales</taxon>
        <taxon>Thermotomaculaceae</taxon>
        <taxon>Thermotomaculum</taxon>
    </lineage>
</organism>
<dbReference type="GO" id="GO:0005525">
    <property type="term" value="F:GTP binding"/>
    <property type="evidence" value="ECO:0007669"/>
    <property type="project" value="UniProtKB-KW"/>
</dbReference>
<dbReference type="SMART" id="SM00091">
    <property type="entry name" value="PAS"/>
    <property type="match status" value="1"/>
</dbReference>
<proteinExistence type="predicted"/>
<dbReference type="PROSITE" id="PS50112">
    <property type="entry name" value="PAS"/>
    <property type="match status" value="1"/>
</dbReference>
<evidence type="ECO:0000256" key="2">
    <source>
        <dbReference type="ARBA" id="ARBA00023134"/>
    </source>
</evidence>
<dbReference type="AlphaFoldDB" id="A0A7R6PHJ9"/>
<dbReference type="PANTHER" id="PTHR42708">
    <property type="entry name" value="ATP/GTP-BINDING PROTEIN-RELATED"/>
    <property type="match status" value="1"/>
</dbReference>
<evidence type="ECO:0000313" key="5">
    <source>
        <dbReference type="EMBL" id="BBB32739.1"/>
    </source>
</evidence>
<dbReference type="NCBIfam" id="TIGR00229">
    <property type="entry name" value="sensory_box"/>
    <property type="match status" value="1"/>
</dbReference>
<dbReference type="Gene3D" id="3.40.50.300">
    <property type="entry name" value="P-loop containing nucleotide triphosphate hydrolases"/>
    <property type="match status" value="1"/>
</dbReference>
<keyword evidence="2" id="KW-0342">GTP-binding</keyword>
<dbReference type="SUPFAM" id="SSF55785">
    <property type="entry name" value="PYP-like sensor domain (PAS domain)"/>
    <property type="match status" value="1"/>
</dbReference>
<dbReference type="Proteomes" id="UP000595564">
    <property type="component" value="Chromosome"/>
</dbReference>
<gene>
    <name evidence="5" type="ORF">TTHT_1215</name>
</gene>
<dbReference type="CDD" id="cd00882">
    <property type="entry name" value="Ras_like_GTPase"/>
    <property type="match status" value="1"/>
</dbReference>
<dbReference type="SUPFAM" id="SSF52540">
    <property type="entry name" value="P-loop containing nucleoside triphosphate hydrolases"/>
    <property type="match status" value="1"/>
</dbReference>
<dbReference type="EMBL" id="AP017470">
    <property type="protein sequence ID" value="BBB32739.1"/>
    <property type="molecule type" value="Genomic_DNA"/>
</dbReference>
<dbReference type="InterPro" id="IPR027417">
    <property type="entry name" value="P-loop_NTPase"/>
</dbReference>
<evidence type="ECO:0000259" key="4">
    <source>
        <dbReference type="PROSITE" id="PS50112"/>
    </source>
</evidence>
<dbReference type="RefSeq" id="WP_201327041.1">
    <property type="nucleotide sequence ID" value="NZ_AP017470.1"/>
</dbReference>
<name>A0A7R6PHJ9_9BACT</name>
<evidence type="ECO:0000313" key="6">
    <source>
        <dbReference type="Proteomes" id="UP000595564"/>
    </source>
</evidence>
<dbReference type="CDD" id="cd00130">
    <property type="entry name" value="PAS"/>
    <property type="match status" value="1"/>
</dbReference>
<dbReference type="GO" id="GO:0006355">
    <property type="term" value="P:regulation of DNA-templated transcription"/>
    <property type="evidence" value="ECO:0007669"/>
    <property type="project" value="InterPro"/>
</dbReference>
<keyword evidence="3" id="KW-0175">Coiled coil</keyword>
<sequence length="407" mass="46826">MVQINTQTREVLLKIVYYGPGLSGKTTNLQKLHELVNQIQYTELFSINTMEDRTLFFDLMPFEIEALNRKIKFQVYTVPGQVHYDSTRRIILAGADGVVFVADSQKSKLQENVQSLNNLHVNLRANRLDIKTIPLVLQYNKRDLVDISSVEELENKLNFRKVPSFKAIAIEGTGVLETFEAIAIETFKNFAEKHKVVSEKELPEIILKIKNEVSKLKSYVKPKNKKIDPTDRLLKMIYQNKGGKIKDEEDILKSALNTTTKTAEKLAEVNILKNKLENKNKQLERLLKENEYMKKFLESLFQNAGVPILTFNLKGKITNWNNSAEKHFKYTVKEAKSMSFIELIPKENLLQIQNILKKVVSEKQTQNIKTTLKDRENKVLPANVVFSPITIDDNKKTVAITMIIFPE</sequence>
<dbReference type="Pfam" id="PF00989">
    <property type="entry name" value="PAS"/>
    <property type="match status" value="1"/>
</dbReference>
<dbReference type="InterPro" id="IPR035965">
    <property type="entry name" value="PAS-like_dom_sf"/>
</dbReference>
<evidence type="ECO:0000256" key="1">
    <source>
        <dbReference type="ARBA" id="ARBA00022741"/>
    </source>
</evidence>
<keyword evidence="1" id="KW-0547">Nucleotide-binding</keyword>
<reference evidence="5 6" key="1">
    <citation type="journal article" date="2012" name="Extremophiles">
        <title>Thermotomaculum hydrothermale gen. nov., sp. nov., a novel heterotrophic thermophile within the phylum Acidobacteria from a deep-sea hydrothermal vent chimney in the Southern Okinawa Trough.</title>
        <authorList>
            <person name="Izumi H."/>
            <person name="Nunoura T."/>
            <person name="Miyazaki M."/>
            <person name="Mino S."/>
            <person name="Toki T."/>
            <person name="Takai K."/>
            <person name="Sako Y."/>
            <person name="Sawabe T."/>
            <person name="Nakagawa S."/>
        </authorList>
    </citation>
    <scope>NUCLEOTIDE SEQUENCE [LARGE SCALE GENOMIC DNA]</scope>
    <source>
        <strain evidence="5 6">AC55</strain>
    </source>
</reference>
<dbReference type="Gene3D" id="3.30.450.20">
    <property type="entry name" value="PAS domain"/>
    <property type="match status" value="1"/>
</dbReference>
<dbReference type="InterPro" id="IPR000014">
    <property type="entry name" value="PAS"/>
</dbReference>
<accession>A0A7R6PHJ9</accession>
<dbReference type="Pfam" id="PF00025">
    <property type="entry name" value="Arf"/>
    <property type="match status" value="1"/>
</dbReference>
<dbReference type="KEGG" id="thyd:TTHT_1215"/>
<protein>
    <recommendedName>
        <fullName evidence="4">PAS domain-containing protein</fullName>
    </recommendedName>
</protein>
<keyword evidence="6" id="KW-1185">Reference proteome</keyword>
<dbReference type="InterPro" id="IPR006689">
    <property type="entry name" value="Small_GTPase_ARF/SAR"/>
</dbReference>
<dbReference type="InterPro" id="IPR052705">
    <property type="entry name" value="Gliding_Motility_GTPase"/>
</dbReference>
<dbReference type="PANTHER" id="PTHR42708:SF1">
    <property type="entry name" value="GLIDING MOTILITY PROTEIN MGLA"/>
    <property type="match status" value="1"/>
</dbReference>